<reference evidence="2" key="1">
    <citation type="submission" date="2020-05" db="EMBL/GenBank/DDBJ databases">
        <title>Phylogenomic resolution of chytrid fungi.</title>
        <authorList>
            <person name="Stajich J.E."/>
            <person name="Amses K."/>
            <person name="Simmons R."/>
            <person name="Seto K."/>
            <person name="Myers J."/>
            <person name="Bonds A."/>
            <person name="Quandt C.A."/>
            <person name="Barry K."/>
            <person name="Liu P."/>
            <person name="Grigoriev I."/>
            <person name="Longcore J.E."/>
            <person name="James T.Y."/>
        </authorList>
    </citation>
    <scope>NUCLEOTIDE SEQUENCE</scope>
    <source>
        <strain evidence="2">PLAUS21</strain>
    </source>
</reference>
<feature type="transmembrane region" description="Helical" evidence="1">
    <location>
        <begin position="42"/>
        <end position="61"/>
    </location>
</feature>
<sequence>MGVKADSSTCGLGSLKSEYCSKFPSESCCKKYYSLQQVQPPMYVYFIIAGVFVFLLLLLVFTTQSKKKDEGEKHQLLSKYIVTREHEEHEDELELRYGEIIVVDKIYSDQWADALNESTGKRGKVMMSKLTILD</sequence>
<evidence type="ECO:0008006" key="4">
    <source>
        <dbReference type="Google" id="ProtNLM"/>
    </source>
</evidence>
<keyword evidence="1" id="KW-1133">Transmembrane helix</keyword>
<dbReference type="Proteomes" id="UP001210925">
    <property type="component" value="Unassembled WGS sequence"/>
</dbReference>
<name>A0AAD5Y4W8_9FUNG</name>
<keyword evidence="1" id="KW-0812">Transmembrane</keyword>
<evidence type="ECO:0000313" key="2">
    <source>
        <dbReference type="EMBL" id="KAJ3251698.1"/>
    </source>
</evidence>
<accession>A0AAD5Y4W8</accession>
<dbReference type="SUPFAM" id="SSF50044">
    <property type="entry name" value="SH3-domain"/>
    <property type="match status" value="1"/>
</dbReference>
<evidence type="ECO:0000256" key="1">
    <source>
        <dbReference type="SAM" id="Phobius"/>
    </source>
</evidence>
<organism evidence="2 3">
    <name type="scientific">Boothiomyces macroporosus</name>
    <dbReference type="NCBI Taxonomy" id="261099"/>
    <lineage>
        <taxon>Eukaryota</taxon>
        <taxon>Fungi</taxon>
        <taxon>Fungi incertae sedis</taxon>
        <taxon>Chytridiomycota</taxon>
        <taxon>Chytridiomycota incertae sedis</taxon>
        <taxon>Chytridiomycetes</taxon>
        <taxon>Rhizophydiales</taxon>
        <taxon>Terramycetaceae</taxon>
        <taxon>Boothiomyces</taxon>
    </lineage>
</organism>
<keyword evidence="1" id="KW-0472">Membrane</keyword>
<protein>
    <recommendedName>
        <fullName evidence="4">SH3 domain-containing protein</fullName>
    </recommendedName>
</protein>
<proteinExistence type="predicted"/>
<dbReference type="InterPro" id="IPR036028">
    <property type="entry name" value="SH3-like_dom_sf"/>
</dbReference>
<dbReference type="EMBL" id="JADGKB010000171">
    <property type="protein sequence ID" value="KAJ3251698.1"/>
    <property type="molecule type" value="Genomic_DNA"/>
</dbReference>
<dbReference type="Gene3D" id="2.30.30.40">
    <property type="entry name" value="SH3 Domains"/>
    <property type="match status" value="1"/>
</dbReference>
<gene>
    <name evidence="2" type="ORF">HK103_002186</name>
</gene>
<evidence type="ECO:0000313" key="3">
    <source>
        <dbReference type="Proteomes" id="UP001210925"/>
    </source>
</evidence>
<dbReference type="AlphaFoldDB" id="A0AAD5Y4W8"/>
<comment type="caution">
    <text evidence="2">The sequence shown here is derived from an EMBL/GenBank/DDBJ whole genome shotgun (WGS) entry which is preliminary data.</text>
</comment>
<keyword evidence="3" id="KW-1185">Reference proteome</keyword>